<dbReference type="EMBL" id="JACIEC010000014">
    <property type="protein sequence ID" value="MBB4145916.1"/>
    <property type="molecule type" value="Genomic_DNA"/>
</dbReference>
<gene>
    <name evidence="1" type="ORF">GGQ72_004482</name>
</gene>
<dbReference type="AlphaFoldDB" id="A0A7W6LMP4"/>
<name>A0A7W6LMP4_9HYPH</name>
<reference evidence="1 2" key="1">
    <citation type="submission" date="2020-08" db="EMBL/GenBank/DDBJ databases">
        <title>Genomic Encyclopedia of Type Strains, Phase IV (KMG-IV): sequencing the most valuable type-strain genomes for metagenomic binning, comparative biology and taxonomic classification.</title>
        <authorList>
            <person name="Goeker M."/>
        </authorList>
    </citation>
    <scope>NUCLEOTIDE SEQUENCE [LARGE SCALE GENOMIC DNA]</scope>
    <source>
        <strain evidence="1 2">DSM 29514</strain>
    </source>
</reference>
<sequence length="47" mass="5018">MSQRSKIWFLSLVVSLGLWSVAIQGGIGAIRMIAGTQTDSLHTASTK</sequence>
<proteinExistence type="predicted"/>
<dbReference type="Proteomes" id="UP000519897">
    <property type="component" value="Unassembled WGS sequence"/>
</dbReference>
<organism evidence="1 2">
    <name type="scientific">Rhizobium rhizoryzae</name>
    <dbReference type="NCBI Taxonomy" id="451876"/>
    <lineage>
        <taxon>Bacteria</taxon>
        <taxon>Pseudomonadati</taxon>
        <taxon>Pseudomonadota</taxon>
        <taxon>Alphaproteobacteria</taxon>
        <taxon>Hyphomicrobiales</taxon>
        <taxon>Rhizobiaceae</taxon>
        <taxon>Rhizobium/Agrobacterium group</taxon>
        <taxon>Rhizobium</taxon>
    </lineage>
</organism>
<dbReference type="RefSeq" id="WP_165130583.1">
    <property type="nucleotide sequence ID" value="NZ_CP049248.1"/>
</dbReference>
<protein>
    <submittedName>
        <fullName evidence="1">Uncharacterized protein</fullName>
    </submittedName>
</protein>
<evidence type="ECO:0000313" key="1">
    <source>
        <dbReference type="EMBL" id="MBB4145916.1"/>
    </source>
</evidence>
<evidence type="ECO:0000313" key="2">
    <source>
        <dbReference type="Proteomes" id="UP000519897"/>
    </source>
</evidence>
<keyword evidence="2" id="KW-1185">Reference proteome</keyword>
<accession>A0A7W6LMP4</accession>
<comment type="caution">
    <text evidence="1">The sequence shown here is derived from an EMBL/GenBank/DDBJ whole genome shotgun (WGS) entry which is preliminary data.</text>
</comment>